<evidence type="ECO:0000256" key="5">
    <source>
        <dbReference type="ARBA" id="ARBA00022840"/>
    </source>
</evidence>
<keyword evidence="2" id="KW-0813">Transport</keyword>
<dbReference type="FunFam" id="3.40.50.300:FF:000186">
    <property type="entry name" value="ATP-binding cassette sub-family B member 7, mitochondrial"/>
    <property type="match status" value="1"/>
</dbReference>
<dbReference type="SMART" id="SM00382">
    <property type="entry name" value="AAA"/>
    <property type="match status" value="1"/>
</dbReference>
<dbReference type="InterPro" id="IPR003439">
    <property type="entry name" value="ABC_transporter-like_ATP-bd"/>
</dbReference>
<keyword evidence="7 12" id="KW-0472">Membrane</keyword>
<evidence type="ECO:0000256" key="7">
    <source>
        <dbReference type="ARBA" id="ARBA00023136"/>
    </source>
</evidence>
<dbReference type="PROSITE" id="PS00211">
    <property type="entry name" value="ABC_TRANSPORTER_1"/>
    <property type="match status" value="1"/>
</dbReference>
<dbReference type="FunFam" id="1.20.1560.10:FF:000004">
    <property type="entry name" value="ATP-binding cassette sub-family B member 7"/>
    <property type="match status" value="1"/>
</dbReference>
<dbReference type="CDD" id="cd18582">
    <property type="entry name" value="ABC_6TM_ATM1_ABCB7"/>
    <property type="match status" value="1"/>
</dbReference>
<keyword evidence="6 12" id="KW-1133">Transmembrane helix</keyword>
<evidence type="ECO:0000256" key="11">
    <source>
        <dbReference type="SAM" id="MobiDB-lite"/>
    </source>
</evidence>
<dbReference type="InterPro" id="IPR036640">
    <property type="entry name" value="ABC1_TM_sf"/>
</dbReference>
<evidence type="ECO:0000259" key="14">
    <source>
        <dbReference type="PROSITE" id="PS50929"/>
    </source>
</evidence>
<feature type="region of interest" description="Disordered" evidence="11">
    <location>
        <begin position="713"/>
        <end position="738"/>
    </location>
</feature>
<evidence type="ECO:0000256" key="2">
    <source>
        <dbReference type="ARBA" id="ARBA00022448"/>
    </source>
</evidence>
<comment type="caution">
    <text evidence="15">The sequence shown here is derived from an EMBL/GenBank/DDBJ whole genome shotgun (WGS) entry which is preliminary data.</text>
</comment>
<dbReference type="GO" id="GO:0005524">
    <property type="term" value="F:ATP binding"/>
    <property type="evidence" value="ECO:0007669"/>
    <property type="project" value="UniProtKB-KW"/>
</dbReference>
<feature type="transmembrane region" description="Helical" evidence="12">
    <location>
        <begin position="375"/>
        <end position="395"/>
    </location>
</feature>
<feature type="transmembrane region" description="Helical" evidence="12">
    <location>
        <begin position="292"/>
        <end position="313"/>
    </location>
</feature>
<keyword evidence="3 12" id="KW-0812">Transmembrane</keyword>
<dbReference type="InterPro" id="IPR003593">
    <property type="entry name" value="AAA+_ATPase"/>
</dbReference>
<dbReference type="AlphaFoldDB" id="A0AAN9BMJ0"/>
<dbReference type="GO" id="GO:0140359">
    <property type="term" value="F:ABC-type transporter activity"/>
    <property type="evidence" value="ECO:0007669"/>
    <property type="project" value="InterPro"/>
</dbReference>
<dbReference type="Gene3D" id="1.20.1560.10">
    <property type="entry name" value="ABC transporter type 1, transmembrane domain"/>
    <property type="match status" value="1"/>
</dbReference>
<evidence type="ECO:0000313" key="16">
    <source>
        <dbReference type="Proteomes" id="UP001374579"/>
    </source>
</evidence>
<dbReference type="InterPro" id="IPR039421">
    <property type="entry name" value="Type_1_exporter"/>
</dbReference>
<dbReference type="InterPro" id="IPR011527">
    <property type="entry name" value="ABC1_TM_dom"/>
</dbReference>
<dbReference type="Proteomes" id="UP001374579">
    <property type="component" value="Unassembled WGS sequence"/>
</dbReference>
<dbReference type="GO" id="GO:0005743">
    <property type="term" value="C:mitochondrial inner membrane"/>
    <property type="evidence" value="ECO:0007669"/>
    <property type="project" value="UniProtKB-SubCell"/>
</dbReference>
<accession>A0AAN9BMJ0</accession>
<dbReference type="Pfam" id="PF00005">
    <property type="entry name" value="ABC_tran"/>
    <property type="match status" value="1"/>
</dbReference>
<evidence type="ECO:0000259" key="13">
    <source>
        <dbReference type="PROSITE" id="PS50893"/>
    </source>
</evidence>
<proteinExistence type="predicted"/>
<evidence type="ECO:0000256" key="12">
    <source>
        <dbReference type="SAM" id="Phobius"/>
    </source>
</evidence>
<feature type="domain" description="ABC transporter" evidence="13">
    <location>
        <begin position="471"/>
        <end position="706"/>
    </location>
</feature>
<evidence type="ECO:0000256" key="3">
    <source>
        <dbReference type="ARBA" id="ARBA00022692"/>
    </source>
</evidence>
<dbReference type="InterPro" id="IPR017871">
    <property type="entry name" value="ABC_transporter-like_CS"/>
</dbReference>
<evidence type="ECO:0000256" key="10">
    <source>
        <dbReference type="ARBA" id="ARBA00048046"/>
    </source>
</evidence>
<dbReference type="GO" id="GO:0006879">
    <property type="term" value="P:intracellular iron ion homeostasis"/>
    <property type="evidence" value="ECO:0007669"/>
    <property type="project" value="TreeGrafter"/>
</dbReference>
<evidence type="ECO:0000256" key="9">
    <source>
        <dbReference type="ARBA" id="ARBA00042945"/>
    </source>
</evidence>
<feature type="domain" description="ABC transmembrane type-1" evidence="14">
    <location>
        <begin position="141"/>
        <end position="435"/>
    </location>
</feature>
<feature type="compositionally biased region" description="Acidic residues" evidence="11">
    <location>
        <begin position="718"/>
        <end position="729"/>
    </location>
</feature>
<dbReference type="SUPFAM" id="SSF52540">
    <property type="entry name" value="P-loop containing nucleoside triphosphate hydrolases"/>
    <property type="match status" value="1"/>
</dbReference>
<evidence type="ECO:0000256" key="8">
    <source>
        <dbReference type="ARBA" id="ARBA00041016"/>
    </source>
</evidence>
<dbReference type="PANTHER" id="PTHR24221">
    <property type="entry name" value="ATP-BINDING CASSETTE SUB-FAMILY B"/>
    <property type="match status" value="1"/>
</dbReference>
<sequence>MAVVLVRCRLSASGLLGFSFTESSKCLPINRQLGTLHQLRFRGLLRVNQHVYMVQKSQQHGDKRGQIDGRHNVTFGKTTLFQKIYRRILPERLWHPGASSFNPQDVKGLPQDKEVPGKDILRAMMTYIWPKDNLGTKVRVITALSLLVGAKVVNVQVPFIFKHGVDYLNNSDNWLHINDASGTMVTAGVAIMIGYGVARATSVAFNELRNAVFAKVAQNSIRRLAQSVFLHLHNLDLNFHLSRQTGALSKAIDRGTRGINFVLSALVFNVVPTIFEVSLVSGIMYYKCGGSFALVTLGCITAYTVFTLAITQWRTKFRVIMNKADSQAGNKAIDSLINYETVKYFNNEKYEAETYDVHLKNYEQASLKTTTSLALLNWGQNVIFSVGITAVMVLATQNIMKGTMTVGDLVMVNGLLFQLSMPLNFLGSVYREVRQSLIDMQTMFNLLNLSTSIKSEPGAPVLQVTPPEATITFQDVVFEYVPGQKILQGMSFEVPAGKKVAIVGGSGSGKSTIVRLLYRFYDPQAGRILINGQDIRHVDLESMRQTVAVVPQDCVLFHDTVFHNIHYGNLQKSEQDVYEAAKMAEIHDAITTRFPAQYKTQVGERGLKLSGGEKQRVAIARAIMKDTPILVYDEATSSLDTITEQNILRALRRITQGRTTIVIAHRLSTVVDADEIFVLENGRVAERGTHFELMANPLSKYYELWHKQSAVPDLSDSVQDENENQEEPVIDDKNSIPH</sequence>
<evidence type="ECO:0000256" key="1">
    <source>
        <dbReference type="ARBA" id="ARBA00004448"/>
    </source>
</evidence>
<dbReference type="PROSITE" id="PS50893">
    <property type="entry name" value="ABC_TRANSPORTER_2"/>
    <property type="match status" value="1"/>
</dbReference>
<protein>
    <recommendedName>
        <fullName evidence="8">Iron-sulfur clusters transporter ABCB7, mitochondrial</fullName>
    </recommendedName>
    <alternativeName>
        <fullName evidence="9">ATP-binding cassette sub-family B member 7, mitochondrial</fullName>
    </alternativeName>
</protein>
<dbReference type="InterPro" id="IPR027417">
    <property type="entry name" value="P-loop_NTPase"/>
</dbReference>
<comment type="catalytic activity">
    <reaction evidence="10">
        <text>(glutathione)4[2Fe(III)-2S] cluster(in) + ATP + H2O = (glutathione)4[2Fe(III)-2S] cluster(out) + ADP + phosphate + H(+)</text>
        <dbReference type="Rhea" id="RHEA:67028"/>
        <dbReference type="ChEBI" id="CHEBI:15377"/>
        <dbReference type="ChEBI" id="CHEBI:15378"/>
        <dbReference type="ChEBI" id="CHEBI:30616"/>
        <dbReference type="ChEBI" id="CHEBI:43474"/>
        <dbReference type="ChEBI" id="CHEBI:167627"/>
        <dbReference type="ChEBI" id="CHEBI:456216"/>
    </reaction>
    <physiologicalReaction direction="left-to-right" evidence="10">
        <dbReference type="Rhea" id="RHEA:67029"/>
    </physiologicalReaction>
</comment>
<dbReference type="SUPFAM" id="SSF90123">
    <property type="entry name" value="ABC transporter transmembrane region"/>
    <property type="match status" value="1"/>
</dbReference>
<dbReference type="Pfam" id="PF00664">
    <property type="entry name" value="ABC_membrane"/>
    <property type="match status" value="1"/>
</dbReference>
<evidence type="ECO:0000256" key="4">
    <source>
        <dbReference type="ARBA" id="ARBA00022741"/>
    </source>
</evidence>
<keyword evidence="4" id="KW-0547">Nucleotide-binding</keyword>
<organism evidence="15 16">
    <name type="scientific">Littorina saxatilis</name>
    <dbReference type="NCBI Taxonomy" id="31220"/>
    <lineage>
        <taxon>Eukaryota</taxon>
        <taxon>Metazoa</taxon>
        <taxon>Spiralia</taxon>
        <taxon>Lophotrochozoa</taxon>
        <taxon>Mollusca</taxon>
        <taxon>Gastropoda</taxon>
        <taxon>Caenogastropoda</taxon>
        <taxon>Littorinimorpha</taxon>
        <taxon>Littorinoidea</taxon>
        <taxon>Littorinidae</taxon>
        <taxon>Littorina</taxon>
    </lineage>
</organism>
<keyword evidence="5" id="KW-0067">ATP-binding</keyword>
<feature type="transmembrane region" description="Helical" evidence="12">
    <location>
        <begin position="259"/>
        <end position="286"/>
    </location>
</feature>
<keyword evidence="16" id="KW-1185">Reference proteome</keyword>
<dbReference type="EMBL" id="JBAMIC010000004">
    <property type="protein sequence ID" value="KAK7107871.1"/>
    <property type="molecule type" value="Genomic_DNA"/>
</dbReference>
<evidence type="ECO:0000313" key="15">
    <source>
        <dbReference type="EMBL" id="KAK7107871.1"/>
    </source>
</evidence>
<dbReference type="PANTHER" id="PTHR24221:SF402">
    <property type="entry name" value="IRON-SULFUR CLUSTERS TRANSPORTER ABCB7, MITOCHONDRIAL"/>
    <property type="match status" value="1"/>
</dbReference>
<name>A0AAN9BMJ0_9CAEN</name>
<gene>
    <name evidence="15" type="ORF">V1264_015712</name>
</gene>
<dbReference type="GO" id="GO:0016887">
    <property type="term" value="F:ATP hydrolysis activity"/>
    <property type="evidence" value="ECO:0007669"/>
    <property type="project" value="InterPro"/>
</dbReference>
<dbReference type="PROSITE" id="PS50929">
    <property type="entry name" value="ABC_TM1F"/>
    <property type="match status" value="1"/>
</dbReference>
<evidence type="ECO:0000256" key="6">
    <source>
        <dbReference type="ARBA" id="ARBA00022989"/>
    </source>
</evidence>
<comment type="subcellular location">
    <subcellularLocation>
        <location evidence="1">Mitochondrion inner membrane</location>
        <topology evidence="1">Multi-pass membrane protein</topology>
    </subcellularLocation>
</comment>
<dbReference type="Gene3D" id="3.40.50.300">
    <property type="entry name" value="P-loop containing nucleotide triphosphate hydrolases"/>
    <property type="match status" value="1"/>
</dbReference>
<reference evidence="15 16" key="1">
    <citation type="submission" date="2024-02" db="EMBL/GenBank/DDBJ databases">
        <title>Chromosome-scale genome assembly of the rough periwinkle Littorina saxatilis.</title>
        <authorList>
            <person name="De Jode A."/>
            <person name="Faria R."/>
            <person name="Formenti G."/>
            <person name="Sims Y."/>
            <person name="Smith T.P."/>
            <person name="Tracey A."/>
            <person name="Wood J.M.D."/>
            <person name="Zagrodzka Z.B."/>
            <person name="Johannesson K."/>
            <person name="Butlin R.K."/>
            <person name="Leder E.H."/>
        </authorList>
    </citation>
    <scope>NUCLEOTIDE SEQUENCE [LARGE SCALE GENOMIC DNA]</scope>
    <source>
        <strain evidence="15">Snail1</strain>
        <tissue evidence="15">Muscle</tissue>
    </source>
</reference>